<dbReference type="ExpressionAtlas" id="A5B231">
    <property type="expression patterns" value="baseline"/>
</dbReference>
<dbReference type="AlphaFoldDB" id="A5B231"/>
<accession>A5B231</accession>
<gene>
    <name evidence="2" type="ORF">VITISV_035924</name>
</gene>
<organism evidence="2">
    <name type="scientific">Vitis vinifera</name>
    <name type="common">Grape</name>
    <dbReference type="NCBI Taxonomy" id="29760"/>
    <lineage>
        <taxon>Eukaryota</taxon>
        <taxon>Viridiplantae</taxon>
        <taxon>Streptophyta</taxon>
        <taxon>Embryophyta</taxon>
        <taxon>Tracheophyta</taxon>
        <taxon>Spermatophyta</taxon>
        <taxon>Magnoliopsida</taxon>
        <taxon>eudicotyledons</taxon>
        <taxon>Gunneridae</taxon>
        <taxon>Pentapetalae</taxon>
        <taxon>rosids</taxon>
        <taxon>Vitales</taxon>
        <taxon>Vitaceae</taxon>
        <taxon>Viteae</taxon>
        <taxon>Vitis</taxon>
    </lineage>
</organism>
<feature type="region of interest" description="Disordered" evidence="1">
    <location>
        <begin position="323"/>
        <end position="342"/>
    </location>
</feature>
<proteinExistence type="predicted"/>
<sequence>MRSRVCFDTVHWNRLRLLIEYEMSTGLHCFREYRSIVPRSPSHFCGSPTSCPNPIVTQRLSDIVLGSPSHSATLRHHARIPWSFRRLSGIMPRSPSHSTTLRHRAWIPYHSAALRHRARIPYSFQRLSNIVPGSPSHSTALRCYAWIPYNLITKTIQEGGRAVYSSWQSFWKLKFMKNQALELHSPLPKSFKEVKNPMLQTVHDSELKRRSYSHCKKITPKCCEISLLLREFRSLFVQCYGIPPEATRYMPQAGTLRTSRWKPISQPCEFNLLLRKYFAAFLSVINFVDYSLNQGAPAGHKSAETPIGHESNGAVATAAARDESNGAVAGDRTPNQMDKLPKSRSGKKFITAIARLPPEKQQAIKEMGFEGLLTFACRELRYELCGWLMSQYDFTYHRLNMGTSNAVSVIEEHVSKVMGIPSSKADMVILKKTGSSNRTYTLKLFYMAYFYMPSVKVEVTSPLAATWSDDVIKHRLAAEISTFGGYEHVHVLEACVIETSETMLILASSLARDVAALRSHHSGLEGNSSIPCPYTKHHAEYQPMRRISARQPLADEMQAQDSLALTPHSPIGMEASPTTTHFQAMAPQSETEVSLPPQVIVEEALKYDGPGGSGSQHLNLHI</sequence>
<dbReference type="EMBL" id="AM443903">
    <property type="protein sequence ID" value="CAN78567.1"/>
    <property type="molecule type" value="Genomic_DNA"/>
</dbReference>
<protein>
    <submittedName>
        <fullName evidence="2">Uncharacterized protein</fullName>
    </submittedName>
</protein>
<evidence type="ECO:0000256" key="1">
    <source>
        <dbReference type="SAM" id="MobiDB-lite"/>
    </source>
</evidence>
<name>A5B231_VITVI</name>
<reference evidence="2" key="1">
    <citation type="journal article" date="2007" name="PLoS ONE">
        <title>The first genome sequence of an elite grapevine cultivar (Pinot noir Vitis vinifera L.): coping with a highly heterozygous genome.</title>
        <authorList>
            <person name="Velasco R."/>
            <person name="Zharkikh A."/>
            <person name="Troggio M."/>
            <person name="Cartwright D.A."/>
            <person name="Cestaro A."/>
            <person name="Pruss D."/>
            <person name="Pindo M."/>
            <person name="FitzGerald L.M."/>
            <person name="Vezzulli S."/>
            <person name="Reid J."/>
            <person name="Malacarne G."/>
            <person name="Iliev D."/>
            <person name="Coppola G."/>
            <person name="Wardell B."/>
            <person name="Micheletti D."/>
            <person name="Macalma T."/>
            <person name="Facci M."/>
            <person name="Mitchell J.T."/>
            <person name="Perazzolli M."/>
            <person name="Eldredge G."/>
            <person name="Gatto P."/>
            <person name="Oyzerski R."/>
            <person name="Moretto M."/>
            <person name="Gutin N."/>
            <person name="Stefanini M."/>
            <person name="Chen Y."/>
            <person name="Segala C."/>
            <person name="Davenport C."/>
            <person name="Dematte L."/>
            <person name="Mraz A."/>
            <person name="Battilana J."/>
            <person name="Stormo K."/>
            <person name="Costa F."/>
            <person name="Tao Q."/>
            <person name="Si-Ammour A."/>
            <person name="Harkins T."/>
            <person name="Lackey A."/>
            <person name="Perbost C."/>
            <person name="Taillon B."/>
            <person name="Stella A."/>
            <person name="Solovyev V."/>
            <person name="Fawcett J.A."/>
            <person name="Sterck L."/>
            <person name="Vandepoele K."/>
            <person name="Grando S.M."/>
            <person name="Toppo S."/>
            <person name="Moser C."/>
            <person name="Lanchbury J."/>
            <person name="Bogden R."/>
            <person name="Skolnick M."/>
            <person name="Sgaramella V."/>
            <person name="Bhatnagar S.K."/>
            <person name="Fontana P."/>
            <person name="Gutin A."/>
            <person name="Van de Peer Y."/>
            <person name="Salamini F."/>
            <person name="Viola R."/>
        </authorList>
    </citation>
    <scope>NUCLEOTIDE SEQUENCE</scope>
</reference>
<evidence type="ECO:0000313" key="2">
    <source>
        <dbReference type="EMBL" id="CAN78567.1"/>
    </source>
</evidence>